<evidence type="ECO:0000313" key="7">
    <source>
        <dbReference type="EMBL" id="CAB4872477.1"/>
    </source>
</evidence>
<dbReference type="EMBL" id="CAEZZC010000014">
    <property type="protein sequence ID" value="CAB4754858.1"/>
    <property type="molecule type" value="Genomic_DNA"/>
</dbReference>
<dbReference type="InterPro" id="IPR027417">
    <property type="entry name" value="P-loop_NTPase"/>
</dbReference>
<dbReference type="EMBL" id="CAEZWT010000014">
    <property type="protein sequence ID" value="CAB4663046.1"/>
    <property type="molecule type" value="Genomic_DNA"/>
</dbReference>
<dbReference type="EMBL" id="CAFBMV010000007">
    <property type="protein sequence ID" value="CAB4926419.1"/>
    <property type="molecule type" value="Genomic_DNA"/>
</dbReference>
<dbReference type="GO" id="GO:0016887">
    <property type="term" value="F:ATP hydrolysis activity"/>
    <property type="evidence" value="ECO:0007669"/>
    <property type="project" value="InterPro"/>
</dbReference>
<dbReference type="InterPro" id="IPR050166">
    <property type="entry name" value="ABC_transporter_ATP-bind"/>
</dbReference>
<dbReference type="GO" id="GO:0005524">
    <property type="term" value="F:ATP binding"/>
    <property type="evidence" value="ECO:0007669"/>
    <property type="project" value="UniProtKB-KW"/>
</dbReference>
<reference evidence="9" key="1">
    <citation type="submission" date="2020-05" db="EMBL/GenBank/DDBJ databases">
        <authorList>
            <person name="Chiriac C."/>
            <person name="Salcher M."/>
            <person name="Ghai R."/>
            <person name="Kavagutti S V."/>
        </authorList>
    </citation>
    <scope>NUCLEOTIDE SEQUENCE</scope>
</reference>
<evidence type="ECO:0000259" key="4">
    <source>
        <dbReference type="PROSITE" id="PS50893"/>
    </source>
</evidence>
<dbReference type="CDD" id="cd03293">
    <property type="entry name" value="ABC_NrtD_SsuB_transporters"/>
    <property type="match status" value="1"/>
</dbReference>
<dbReference type="Gene3D" id="3.40.50.300">
    <property type="entry name" value="P-loop containing nucleotide triphosphate hydrolases"/>
    <property type="match status" value="1"/>
</dbReference>
<dbReference type="InterPro" id="IPR003593">
    <property type="entry name" value="AAA+_ATPase"/>
</dbReference>
<dbReference type="PROSITE" id="PS00211">
    <property type="entry name" value="ABC_TRANSPORTER_1"/>
    <property type="match status" value="1"/>
</dbReference>
<evidence type="ECO:0000256" key="2">
    <source>
        <dbReference type="ARBA" id="ARBA00022741"/>
    </source>
</evidence>
<accession>A0A6J7U4X6</accession>
<organism evidence="9">
    <name type="scientific">freshwater metagenome</name>
    <dbReference type="NCBI Taxonomy" id="449393"/>
    <lineage>
        <taxon>unclassified sequences</taxon>
        <taxon>metagenomes</taxon>
        <taxon>ecological metagenomes</taxon>
    </lineage>
</organism>
<protein>
    <submittedName>
        <fullName evidence="9">Unannotated protein</fullName>
    </submittedName>
</protein>
<dbReference type="EMBL" id="CAFBLE010000010">
    <property type="protein sequence ID" value="CAB4872477.1"/>
    <property type="molecule type" value="Genomic_DNA"/>
</dbReference>
<feature type="domain" description="ABC transporter" evidence="4">
    <location>
        <begin position="11"/>
        <end position="244"/>
    </location>
</feature>
<dbReference type="Pfam" id="PF00005">
    <property type="entry name" value="ABC_tran"/>
    <property type="match status" value="1"/>
</dbReference>
<evidence type="ECO:0000256" key="3">
    <source>
        <dbReference type="ARBA" id="ARBA00022840"/>
    </source>
</evidence>
<name>A0A6J7U4X6_9ZZZZ</name>
<dbReference type="InterPro" id="IPR003439">
    <property type="entry name" value="ABC_transporter-like_ATP-bd"/>
</dbReference>
<evidence type="ECO:0000313" key="5">
    <source>
        <dbReference type="EMBL" id="CAB4663046.1"/>
    </source>
</evidence>
<sequence length="260" mass="28255">MKIGSISGYEVRVNGISMSFLNSDSEKVVLHDISFAVASGEVLAICGLSGVGKSTLLKLISGLSLPTAGQVQIDSVVVNGPHPGLGFVTQDYSRSLFPWLTVARNVALPFKALNVSQEEKAAKIKQVLISVGLEDSSHLFPWQLSGGMQQRVAIARALVTQPRLLLLDEPFASVDAHVRLELEDLIARLVDEHAVTTILVTHDIDEAIYMADRVITLSGSPAGIGMEFDVDLPRPREQIISRAEARFSQLRTDLYLGLRK</sequence>
<evidence type="ECO:0000313" key="9">
    <source>
        <dbReference type="EMBL" id="CAB5060815.1"/>
    </source>
</evidence>
<dbReference type="SMART" id="SM00382">
    <property type="entry name" value="AAA"/>
    <property type="match status" value="1"/>
</dbReference>
<dbReference type="InterPro" id="IPR017871">
    <property type="entry name" value="ABC_transporter-like_CS"/>
</dbReference>
<dbReference type="PANTHER" id="PTHR42788">
    <property type="entry name" value="TAURINE IMPORT ATP-BINDING PROTEIN-RELATED"/>
    <property type="match status" value="1"/>
</dbReference>
<keyword evidence="3" id="KW-0067">ATP-binding</keyword>
<keyword evidence="2" id="KW-0547">Nucleotide-binding</keyword>
<evidence type="ECO:0000313" key="8">
    <source>
        <dbReference type="EMBL" id="CAB4926419.1"/>
    </source>
</evidence>
<dbReference type="EMBL" id="CAFBQL010000007">
    <property type="protein sequence ID" value="CAB5060815.1"/>
    <property type="molecule type" value="Genomic_DNA"/>
</dbReference>
<dbReference type="PANTHER" id="PTHR42788:SF13">
    <property type="entry name" value="ALIPHATIC SULFONATES IMPORT ATP-BINDING PROTEIN SSUB"/>
    <property type="match status" value="1"/>
</dbReference>
<keyword evidence="1" id="KW-0813">Transport</keyword>
<proteinExistence type="predicted"/>
<dbReference type="AlphaFoldDB" id="A0A6J7U4X6"/>
<gene>
    <name evidence="5" type="ORF">UFOPK2289_00657</name>
    <name evidence="6" type="ORF">UFOPK2822_01056</name>
    <name evidence="7" type="ORF">UFOPK3346_01111</name>
    <name evidence="8" type="ORF">UFOPK3670_01000</name>
    <name evidence="9" type="ORF">UFOPK4308_01046</name>
</gene>
<evidence type="ECO:0000313" key="6">
    <source>
        <dbReference type="EMBL" id="CAB4754858.1"/>
    </source>
</evidence>
<dbReference type="SUPFAM" id="SSF52540">
    <property type="entry name" value="P-loop containing nucleoside triphosphate hydrolases"/>
    <property type="match status" value="1"/>
</dbReference>
<dbReference type="PROSITE" id="PS50893">
    <property type="entry name" value="ABC_TRANSPORTER_2"/>
    <property type="match status" value="1"/>
</dbReference>
<evidence type="ECO:0000256" key="1">
    <source>
        <dbReference type="ARBA" id="ARBA00022448"/>
    </source>
</evidence>